<dbReference type="PROSITE" id="PS50102">
    <property type="entry name" value="RRM"/>
    <property type="match status" value="2"/>
</dbReference>
<evidence type="ECO:0000256" key="3">
    <source>
        <dbReference type="ARBA" id="ARBA00022737"/>
    </source>
</evidence>
<dbReference type="Gene3D" id="3.30.70.330">
    <property type="match status" value="2"/>
</dbReference>
<dbReference type="SMART" id="SM00360">
    <property type="entry name" value="RRM"/>
    <property type="match status" value="2"/>
</dbReference>
<keyword evidence="5" id="KW-0804">Transcription</keyword>
<dbReference type="InterPro" id="IPR012677">
    <property type="entry name" value="Nucleotide-bd_a/b_plait_sf"/>
</dbReference>
<protein>
    <submittedName>
        <fullName evidence="11">RNA recognition motif domain-containing protein</fullName>
    </submittedName>
</protein>
<evidence type="ECO:0000256" key="4">
    <source>
        <dbReference type="ARBA" id="ARBA00023015"/>
    </source>
</evidence>
<dbReference type="GO" id="GO:0003723">
    <property type="term" value="F:RNA binding"/>
    <property type="evidence" value="ECO:0007669"/>
    <property type="project" value="UniProtKB-UniRule"/>
</dbReference>
<feature type="region of interest" description="Disordered" evidence="9">
    <location>
        <begin position="103"/>
        <end position="138"/>
    </location>
</feature>
<dbReference type="Proteomes" id="UP001201812">
    <property type="component" value="Unassembled WGS sequence"/>
</dbReference>
<evidence type="ECO:0000313" key="12">
    <source>
        <dbReference type="Proteomes" id="UP001201812"/>
    </source>
</evidence>
<proteinExistence type="predicted"/>
<feature type="domain" description="RRM" evidence="10">
    <location>
        <begin position="238"/>
        <end position="316"/>
    </location>
</feature>
<dbReference type="SUPFAM" id="SSF54928">
    <property type="entry name" value="RNA-binding domain, RBD"/>
    <property type="match status" value="2"/>
</dbReference>
<keyword evidence="8" id="KW-0694">RNA-binding</keyword>
<dbReference type="Pfam" id="PF00076">
    <property type="entry name" value="RRM_1"/>
    <property type="match status" value="2"/>
</dbReference>
<evidence type="ECO:0000256" key="9">
    <source>
        <dbReference type="SAM" id="MobiDB-lite"/>
    </source>
</evidence>
<dbReference type="GO" id="GO:0005654">
    <property type="term" value="C:nucleoplasm"/>
    <property type="evidence" value="ECO:0007669"/>
    <property type="project" value="TreeGrafter"/>
</dbReference>
<dbReference type="GO" id="GO:0008380">
    <property type="term" value="P:RNA splicing"/>
    <property type="evidence" value="ECO:0007669"/>
    <property type="project" value="UniProtKB-KW"/>
</dbReference>
<dbReference type="Pfam" id="PF18694">
    <property type="entry name" value="TDP-43_N"/>
    <property type="match status" value="1"/>
</dbReference>
<dbReference type="CDD" id="cd19609">
    <property type="entry name" value="NTD_TDP-43"/>
    <property type="match status" value="1"/>
</dbReference>
<evidence type="ECO:0000256" key="8">
    <source>
        <dbReference type="PROSITE-ProRule" id="PRU00176"/>
    </source>
</evidence>
<dbReference type="EMBL" id="JAKKPZ010000009">
    <property type="protein sequence ID" value="KAI1717068.1"/>
    <property type="molecule type" value="Genomic_DNA"/>
</dbReference>
<name>A0AAD4NA02_9BILA</name>
<keyword evidence="4" id="KW-0805">Transcription regulation</keyword>
<keyword evidence="2" id="KW-0507">mRNA processing</keyword>
<evidence type="ECO:0000256" key="6">
    <source>
        <dbReference type="ARBA" id="ARBA00023187"/>
    </source>
</evidence>
<keyword evidence="6" id="KW-0508">mRNA splicing</keyword>
<dbReference type="PANTHER" id="PTHR48033:SF9">
    <property type="entry name" value="TAR DNA-BINDING PROTEIN 43"/>
    <property type="match status" value="1"/>
</dbReference>
<dbReference type="InterPro" id="IPR041105">
    <property type="entry name" value="TDP-43_N"/>
</dbReference>
<comment type="subcellular location">
    <subcellularLocation>
        <location evidence="1">Nucleus</location>
    </subcellularLocation>
</comment>
<gene>
    <name evidence="11" type="ORF">DdX_06796</name>
</gene>
<feature type="region of interest" description="Disordered" evidence="9">
    <location>
        <begin position="387"/>
        <end position="430"/>
    </location>
</feature>
<dbReference type="AlphaFoldDB" id="A0AAD4NA02"/>
<feature type="compositionally biased region" description="Basic and acidic residues" evidence="9">
    <location>
        <begin position="114"/>
        <end position="138"/>
    </location>
</feature>
<accession>A0AAD4NA02</accession>
<dbReference type="GO" id="GO:0010468">
    <property type="term" value="P:regulation of gene expression"/>
    <property type="evidence" value="ECO:0007669"/>
    <property type="project" value="TreeGrafter"/>
</dbReference>
<dbReference type="GO" id="GO:0000785">
    <property type="term" value="C:chromatin"/>
    <property type="evidence" value="ECO:0007669"/>
    <property type="project" value="TreeGrafter"/>
</dbReference>
<evidence type="ECO:0000256" key="5">
    <source>
        <dbReference type="ARBA" id="ARBA00023163"/>
    </source>
</evidence>
<keyword evidence="7" id="KW-0539">Nucleus</keyword>
<evidence type="ECO:0000256" key="7">
    <source>
        <dbReference type="ARBA" id="ARBA00023242"/>
    </source>
</evidence>
<evidence type="ECO:0000256" key="2">
    <source>
        <dbReference type="ARBA" id="ARBA00022664"/>
    </source>
</evidence>
<keyword evidence="12" id="KW-1185">Reference proteome</keyword>
<evidence type="ECO:0000256" key="1">
    <source>
        <dbReference type="ARBA" id="ARBA00004123"/>
    </source>
</evidence>
<dbReference type="InterPro" id="IPR035979">
    <property type="entry name" value="RBD_domain_sf"/>
</dbReference>
<feature type="compositionally biased region" description="Polar residues" evidence="9">
    <location>
        <begin position="103"/>
        <end position="113"/>
    </location>
</feature>
<sequence length="502" mass="55290">MSNGTANYSPVTIKLEEPDYVVVNDPNGGEMVELPTDPNDNTLALVTLEHAFPGAHGLKYKNPKTGASRALMLDPTGTRFMPPAGGWCEKVFMVILRAGNTAAPTTESSNDYVKSSDDQSTKAEVKDEGKKKSESSSKKFEDKPVCSDLIVLGLPWKTNDDELREYFEQFGPVTMCQIKTNEKKISRGFGFVRMLEYIDQLKVLGQAFHVIGKRKCTVRLRLSKPGDERGEPDLNRNPKVFVNHLPQDVSKERLSQFFTNEAMKLDENCSVLDVYLNKSRNFAFVTFSSPAVAHEMLDKKEIELDGTFVTITPAAPKGTDPKSFTVNTGIAPRGNMNGAFNQKYGSSAPFKGRNGGSYNDRHSSYNAGRYAPVEHGGVLFQEASRPPRYAPYQQPRPHMSSASYGEQYPPNPRSEPMPSHSNAGPSKYAGDELSSLVNKMNPDVANAALKAFWMVAERGQAIAQSSRADAYGEMPSSRYPPNSNPMDDYPGLAGNDGNPAWR</sequence>
<feature type="region of interest" description="Disordered" evidence="9">
    <location>
        <begin position="463"/>
        <end position="502"/>
    </location>
</feature>
<dbReference type="GO" id="GO:0006397">
    <property type="term" value="P:mRNA processing"/>
    <property type="evidence" value="ECO:0007669"/>
    <property type="project" value="UniProtKB-KW"/>
</dbReference>
<dbReference type="InterPro" id="IPR000504">
    <property type="entry name" value="RRM_dom"/>
</dbReference>
<organism evidence="11 12">
    <name type="scientific">Ditylenchus destructor</name>
    <dbReference type="NCBI Taxonomy" id="166010"/>
    <lineage>
        <taxon>Eukaryota</taxon>
        <taxon>Metazoa</taxon>
        <taxon>Ecdysozoa</taxon>
        <taxon>Nematoda</taxon>
        <taxon>Chromadorea</taxon>
        <taxon>Rhabditida</taxon>
        <taxon>Tylenchina</taxon>
        <taxon>Tylenchomorpha</taxon>
        <taxon>Sphaerularioidea</taxon>
        <taxon>Anguinidae</taxon>
        <taxon>Anguininae</taxon>
        <taxon>Ditylenchus</taxon>
    </lineage>
</organism>
<feature type="domain" description="RRM" evidence="10">
    <location>
        <begin position="147"/>
        <end position="225"/>
    </location>
</feature>
<feature type="compositionally biased region" description="Low complexity" evidence="9">
    <location>
        <begin position="387"/>
        <end position="397"/>
    </location>
</feature>
<comment type="caution">
    <text evidence="11">The sequence shown here is derived from an EMBL/GenBank/DDBJ whole genome shotgun (WGS) entry which is preliminary data.</text>
</comment>
<evidence type="ECO:0000259" key="10">
    <source>
        <dbReference type="PROSITE" id="PS50102"/>
    </source>
</evidence>
<keyword evidence="3" id="KW-0677">Repeat</keyword>
<reference evidence="11" key="1">
    <citation type="submission" date="2022-01" db="EMBL/GenBank/DDBJ databases">
        <title>Genome Sequence Resource for Two Populations of Ditylenchus destructor, the Migratory Endoparasitic Phytonematode.</title>
        <authorList>
            <person name="Zhang H."/>
            <person name="Lin R."/>
            <person name="Xie B."/>
        </authorList>
    </citation>
    <scope>NUCLEOTIDE SEQUENCE</scope>
    <source>
        <strain evidence="11">BazhouSP</strain>
    </source>
</reference>
<dbReference type="PANTHER" id="PTHR48033">
    <property type="entry name" value="RNA-BINDING (RRM/RBD/RNP MOTIFS) FAMILY PROTEIN"/>
    <property type="match status" value="1"/>
</dbReference>
<evidence type="ECO:0000313" key="11">
    <source>
        <dbReference type="EMBL" id="KAI1717068.1"/>
    </source>
</evidence>